<keyword evidence="1" id="KW-1133">Transmembrane helix</keyword>
<keyword evidence="3" id="KW-1185">Reference proteome</keyword>
<reference evidence="3" key="1">
    <citation type="submission" date="2014-09" db="EMBL/GenBank/DDBJ databases">
        <authorList>
            <person name="Sharma Rahul"/>
            <person name="Thines Marco"/>
        </authorList>
    </citation>
    <scope>NUCLEOTIDE SEQUENCE [LARGE SCALE GENOMIC DNA]</scope>
</reference>
<keyword evidence="1" id="KW-0472">Membrane</keyword>
<accession>A0A0P1AKX0</accession>
<organism evidence="2 3">
    <name type="scientific">Plasmopara halstedii</name>
    <name type="common">Downy mildew of sunflower</name>
    <dbReference type="NCBI Taxonomy" id="4781"/>
    <lineage>
        <taxon>Eukaryota</taxon>
        <taxon>Sar</taxon>
        <taxon>Stramenopiles</taxon>
        <taxon>Oomycota</taxon>
        <taxon>Peronosporomycetes</taxon>
        <taxon>Peronosporales</taxon>
        <taxon>Peronosporaceae</taxon>
        <taxon>Plasmopara</taxon>
    </lineage>
</organism>
<proteinExistence type="predicted"/>
<evidence type="ECO:0000256" key="1">
    <source>
        <dbReference type="SAM" id="Phobius"/>
    </source>
</evidence>
<dbReference type="EMBL" id="CCYD01000610">
    <property type="protein sequence ID" value="CEG41788.1"/>
    <property type="molecule type" value="Genomic_DNA"/>
</dbReference>
<dbReference type="AlphaFoldDB" id="A0A0P1AKX0"/>
<sequence length="70" mass="8420">MLFLSSEVKKRTEIELERFFSSQNRNLYRQLVQKYIALAVHVYAGPLSFLELYHLHGYQYLFPHLITMLN</sequence>
<dbReference type="RefSeq" id="XP_024578157.1">
    <property type="nucleotide sequence ID" value="XM_024727596.1"/>
</dbReference>
<dbReference type="Proteomes" id="UP000054928">
    <property type="component" value="Unassembled WGS sequence"/>
</dbReference>
<feature type="transmembrane region" description="Helical" evidence="1">
    <location>
        <begin position="35"/>
        <end position="55"/>
    </location>
</feature>
<name>A0A0P1AKX0_PLAHL</name>
<protein>
    <submittedName>
        <fullName evidence="2">Uncharacterized protein</fullName>
    </submittedName>
</protein>
<evidence type="ECO:0000313" key="2">
    <source>
        <dbReference type="EMBL" id="CEG41788.1"/>
    </source>
</evidence>
<evidence type="ECO:0000313" key="3">
    <source>
        <dbReference type="Proteomes" id="UP000054928"/>
    </source>
</evidence>
<keyword evidence="1" id="KW-0812">Transmembrane</keyword>
<dbReference type="GeneID" id="36407169"/>